<name>A0ABV3ZDS4_9BACT</name>
<keyword evidence="1" id="KW-0805">Transcription regulation</keyword>
<dbReference type="SMART" id="SM00342">
    <property type="entry name" value="HTH_ARAC"/>
    <property type="match status" value="1"/>
</dbReference>
<comment type="caution">
    <text evidence="5">The sequence shown here is derived from an EMBL/GenBank/DDBJ whole genome shotgun (WGS) entry which is preliminary data.</text>
</comment>
<dbReference type="Gene3D" id="1.10.10.60">
    <property type="entry name" value="Homeodomain-like"/>
    <property type="match status" value="1"/>
</dbReference>
<protein>
    <submittedName>
        <fullName evidence="5">AraC family transcriptional regulator</fullName>
    </submittedName>
</protein>
<dbReference type="InterPro" id="IPR018062">
    <property type="entry name" value="HTH_AraC-typ_CS"/>
</dbReference>
<proteinExistence type="predicted"/>
<dbReference type="PANTHER" id="PTHR47893:SF1">
    <property type="entry name" value="REGULATORY PROTEIN PCHR"/>
    <property type="match status" value="1"/>
</dbReference>
<dbReference type="InterPro" id="IPR053142">
    <property type="entry name" value="PchR_regulatory_protein"/>
</dbReference>
<dbReference type="PROSITE" id="PS01124">
    <property type="entry name" value="HTH_ARAC_FAMILY_2"/>
    <property type="match status" value="1"/>
</dbReference>
<dbReference type="InterPro" id="IPR009057">
    <property type="entry name" value="Homeodomain-like_sf"/>
</dbReference>
<dbReference type="EMBL" id="JAULBC010000001">
    <property type="protein sequence ID" value="MEX6686613.1"/>
    <property type="molecule type" value="Genomic_DNA"/>
</dbReference>
<dbReference type="InterPro" id="IPR018060">
    <property type="entry name" value="HTH_AraC"/>
</dbReference>
<dbReference type="PROSITE" id="PS00041">
    <property type="entry name" value="HTH_ARAC_FAMILY_1"/>
    <property type="match status" value="1"/>
</dbReference>
<keyword evidence="6" id="KW-1185">Reference proteome</keyword>
<dbReference type="PANTHER" id="PTHR47893">
    <property type="entry name" value="REGULATORY PROTEIN PCHR"/>
    <property type="match status" value="1"/>
</dbReference>
<evidence type="ECO:0000256" key="3">
    <source>
        <dbReference type="ARBA" id="ARBA00023163"/>
    </source>
</evidence>
<dbReference type="RefSeq" id="WP_369328009.1">
    <property type="nucleotide sequence ID" value="NZ_JAULBC010000001.1"/>
</dbReference>
<evidence type="ECO:0000313" key="6">
    <source>
        <dbReference type="Proteomes" id="UP001560573"/>
    </source>
</evidence>
<keyword evidence="3" id="KW-0804">Transcription</keyword>
<keyword evidence="2" id="KW-0238">DNA-binding</keyword>
<evidence type="ECO:0000313" key="5">
    <source>
        <dbReference type="EMBL" id="MEX6686613.1"/>
    </source>
</evidence>
<reference evidence="5 6" key="1">
    <citation type="submission" date="2023-07" db="EMBL/GenBank/DDBJ databases">
        <authorList>
            <person name="Lian W.-H."/>
        </authorList>
    </citation>
    <scope>NUCLEOTIDE SEQUENCE [LARGE SCALE GENOMIC DNA]</scope>
    <source>
        <strain evidence="5 6">SYSU DXS3180</strain>
    </source>
</reference>
<organism evidence="5 6">
    <name type="scientific">Danxiaibacter flavus</name>
    <dbReference type="NCBI Taxonomy" id="3049108"/>
    <lineage>
        <taxon>Bacteria</taxon>
        <taxon>Pseudomonadati</taxon>
        <taxon>Bacteroidota</taxon>
        <taxon>Chitinophagia</taxon>
        <taxon>Chitinophagales</taxon>
        <taxon>Chitinophagaceae</taxon>
        <taxon>Danxiaibacter</taxon>
    </lineage>
</organism>
<gene>
    <name evidence="5" type="ORF">QTN47_03865</name>
</gene>
<feature type="domain" description="HTH araC/xylS-type" evidence="4">
    <location>
        <begin position="229"/>
        <end position="328"/>
    </location>
</feature>
<sequence length="336" mass="38424">MELLYNSTNYIDFLRLLAIQFGAKVHNNFIRIPDAIGTGYVWAENLSDGLSILVTDGVLKKEYIFNRHPSHTQSYILHFNDINAESDGGGDNPDLKNGDSQILQQAVLLANINIATKFVLPANVRLRTVKIIFEKNSLLPYMTSEVFDEFVGSYFSEMAKTRVIEPLDAEYRDIVGELIKEKIDHPLRNIFINNRVRLLLERFAVKIMTRISSKSDMQKLSDDEIARLMMVEALLVKDYSLSPPTIDKLSKLSAMSPTKLKRDFKSMYGSPIYEYYQKNRMAYAKKLLTSGKYSIKEIGMLVGYSNLGHFAAAFKKEFDVLPSEMINTKDIRLEFQ</sequence>
<accession>A0ABV3ZDS4</accession>
<evidence type="ECO:0000256" key="1">
    <source>
        <dbReference type="ARBA" id="ARBA00023015"/>
    </source>
</evidence>
<dbReference type="SUPFAM" id="SSF46689">
    <property type="entry name" value="Homeodomain-like"/>
    <property type="match status" value="1"/>
</dbReference>
<dbReference type="Pfam" id="PF12833">
    <property type="entry name" value="HTH_18"/>
    <property type="match status" value="1"/>
</dbReference>
<dbReference type="Proteomes" id="UP001560573">
    <property type="component" value="Unassembled WGS sequence"/>
</dbReference>
<evidence type="ECO:0000256" key="2">
    <source>
        <dbReference type="ARBA" id="ARBA00023125"/>
    </source>
</evidence>
<evidence type="ECO:0000259" key="4">
    <source>
        <dbReference type="PROSITE" id="PS01124"/>
    </source>
</evidence>